<evidence type="ECO:0000313" key="4">
    <source>
        <dbReference type="Proteomes" id="UP000220246"/>
    </source>
</evidence>
<dbReference type="InterPro" id="IPR017850">
    <property type="entry name" value="Alkaline_phosphatase_core_sf"/>
</dbReference>
<name>A0A2A7US87_COMTR</name>
<protein>
    <recommendedName>
        <fullName evidence="2">Sulfatase N-terminal domain-containing protein</fullName>
    </recommendedName>
</protein>
<dbReference type="RefSeq" id="WP_066539968.1">
    <property type="nucleotide sequence ID" value="NZ_PDEA01000001.1"/>
</dbReference>
<dbReference type="GO" id="GO:0005886">
    <property type="term" value="C:plasma membrane"/>
    <property type="evidence" value="ECO:0007669"/>
    <property type="project" value="UniProtKB-SubCell"/>
</dbReference>
<dbReference type="AlphaFoldDB" id="A0A2A7US87"/>
<dbReference type="Proteomes" id="UP000220246">
    <property type="component" value="Unassembled WGS sequence"/>
</dbReference>
<proteinExistence type="predicted"/>
<keyword evidence="4" id="KW-1185">Reference proteome</keyword>
<dbReference type="PANTHER" id="PTHR30443">
    <property type="entry name" value="INNER MEMBRANE PROTEIN"/>
    <property type="match status" value="1"/>
</dbReference>
<dbReference type="EMBL" id="PDEA01000001">
    <property type="protein sequence ID" value="PEH88104.1"/>
    <property type="molecule type" value="Genomic_DNA"/>
</dbReference>
<gene>
    <name evidence="3" type="ORF">CRM82_05355</name>
</gene>
<dbReference type="GeneID" id="80800016"/>
<comment type="caution">
    <text evidence="3">The sequence shown here is derived from an EMBL/GenBank/DDBJ whole genome shotgun (WGS) entry which is preliminary data.</text>
</comment>
<dbReference type="OrthoDB" id="9786870at2"/>
<dbReference type="Gene3D" id="3.40.720.10">
    <property type="entry name" value="Alkaline Phosphatase, subunit A"/>
    <property type="match status" value="1"/>
</dbReference>
<reference evidence="4" key="1">
    <citation type="submission" date="2017-09" db="EMBL/GenBank/DDBJ databases">
        <title>FDA dAtabase for Regulatory Grade micrObial Sequences (FDA-ARGOS): Supporting development and validation of Infectious Disease Dx tests.</title>
        <authorList>
            <person name="Minogue T."/>
            <person name="Wolcott M."/>
            <person name="Wasieloski L."/>
            <person name="Aguilar W."/>
            <person name="Moore D."/>
            <person name="Tallon L."/>
            <person name="Sadzewicz L."/>
            <person name="Ott S."/>
            <person name="Zhao X."/>
            <person name="Nagaraj S."/>
            <person name="Vavikolanu K."/>
            <person name="Aluvathingal J."/>
            <person name="Nadendla S."/>
            <person name="Sichtig H."/>
        </authorList>
    </citation>
    <scope>NUCLEOTIDE SEQUENCE [LARGE SCALE GENOMIC DNA]</scope>
    <source>
        <strain evidence="4">FDAARGOS_394</strain>
    </source>
</reference>
<feature type="transmembrane region" description="Helical" evidence="1">
    <location>
        <begin position="120"/>
        <end position="139"/>
    </location>
</feature>
<keyword evidence="1" id="KW-0472">Membrane</keyword>
<evidence type="ECO:0000313" key="3">
    <source>
        <dbReference type="EMBL" id="PEH88104.1"/>
    </source>
</evidence>
<feature type="domain" description="Sulfatase N-terminal" evidence="2">
    <location>
        <begin position="221"/>
        <end position="455"/>
    </location>
</feature>
<dbReference type="STRING" id="1219032.GCA_001515545_03194"/>
<feature type="transmembrane region" description="Helical" evidence="1">
    <location>
        <begin position="70"/>
        <end position="88"/>
    </location>
</feature>
<dbReference type="InterPro" id="IPR000917">
    <property type="entry name" value="Sulfatase_N"/>
</dbReference>
<dbReference type="GO" id="GO:0009244">
    <property type="term" value="P:lipopolysaccharide core region biosynthetic process"/>
    <property type="evidence" value="ECO:0007669"/>
    <property type="project" value="TreeGrafter"/>
</dbReference>
<feature type="transmembrane region" description="Helical" evidence="1">
    <location>
        <begin position="21"/>
        <end position="41"/>
    </location>
</feature>
<evidence type="ECO:0000256" key="1">
    <source>
        <dbReference type="SAM" id="Phobius"/>
    </source>
</evidence>
<organism evidence="3 4">
    <name type="scientific">Comamonas terrigena</name>
    <dbReference type="NCBI Taxonomy" id="32013"/>
    <lineage>
        <taxon>Bacteria</taxon>
        <taxon>Pseudomonadati</taxon>
        <taxon>Pseudomonadota</taxon>
        <taxon>Betaproteobacteria</taxon>
        <taxon>Burkholderiales</taxon>
        <taxon>Comamonadaceae</taxon>
        <taxon>Comamonas</taxon>
    </lineage>
</organism>
<sequence length="540" mass="58793">MNMRPHATLAPLNARHSASRGGGWVTALAWLWLFLPLVWMWPSSRTLGDVALSALLWCGCLLWRPLTRVAAWVLVLVGACYLGYFYAVRSAPDEFFWYSVLGASTTEAWEYASSYRLQDLASLLCWLLPAVAAAVHLWRRAPLLTGRLLRGVGWASWLVWGVLATTGVAKGYGLEGTLRRVDRVYPMTLGESYARYAHAAESIYRIPPMAPPAAAPMADVVVMVIGESASAQRWSLLGYQGNDTNAALRPWRDGLVTLPVTANGNNTGKTVPVLLTGQRMAEMPESGVVTVLDQGRSAGFRVETLSNQSASGMSLSFAHAAFRQRSDRFVNLQDGLQDGALTELLASSLQQQAAGQPALITLHMYGSHPRVNKRYPPEFAKWEDPYDNSIAYSSSLLADWISRLDALPGVRAALVYVSDHGQNFPQCGGSYTHGSTRSAYEVPLLVWGNAALRQQQPQWWGQLQKVAAHAVAPDGSLRQTNLLYTGVVQDLLGYQVHAVDKGTASHVSPAGDGPYPPTAAHNGCDDWFAQVAQQHPAATP</sequence>
<dbReference type="InterPro" id="IPR040423">
    <property type="entry name" value="PEA_transferase"/>
</dbReference>
<dbReference type="Pfam" id="PF00884">
    <property type="entry name" value="Sulfatase"/>
    <property type="match status" value="1"/>
</dbReference>
<keyword evidence="1" id="KW-1133">Transmembrane helix</keyword>
<dbReference type="GO" id="GO:0016776">
    <property type="term" value="F:phosphotransferase activity, phosphate group as acceptor"/>
    <property type="evidence" value="ECO:0007669"/>
    <property type="project" value="TreeGrafter"/>
</dbReference>
<dbReference type="PANTHER" id="PTHR30443:SF2">
    <property type="entry name" value="PHOSPHOETHANOLAMINE TRANSFERASE EPTC"/>
    <property type="match status" value="1"/>
</dbReference>
<evidence type="ECO:0000259" key="2">
    <source>
        <dbReference type="Pfam" id="PF00884"/>
    </source>
</evidence>
<dbReference type="SUPFAM" id="SSF53649">
    <property type="entry name" value="Alkaline phosphatase-like"/>
    <property type="match status" value="1"/>
</dbReference>
<keyword evidence="1" id="KW-0812">Transmembrane</keyword>
<accession>A0A2A7US87</accession>